<evidence type="ECO:0000259" key="1">
    <source>
        <dbReference type="Pfam" id="PF00646"/>
    </source>
</evidence>
<feature type="domain" description="F-box" evidence="1">
    <location>
        <begin position="26"/>
        <end position="56"/>
    </location>
</feature>
<name>A0AAN8T0N8_SOLBU</name>
<dbReference type="Proteomes" id="UP001371456">
    <property type="component" value="Unassembled WGS sequence"/>
</dbReference>
<dbReference type="SUPFAM" id="SSF81383">
    <property type="entry name" value="F-box domain"/>
    <property type="match status" value="1"/>
</dbReference>
<dbReference type="EMBL" id="JBANQN010000010">
    <property type="protein sequence ID" value="KAK6777514.1"/>
    <property type="molecule type" value="Genomic_DNA"/>
</dbReference>
<organism evidence="2 3">
    <name type="scientific">Solanum bulbocastanum</name>
    <name type="common">Wild potato</name>
    <dbReference type="NCBI Taxonomy" id="147425"/>
    <lineage>
        <taxon>Eukaryota</taxon>
        <taxon>Viridiplantae</taxon>
        <taxon>Streptophyta</taxon>
        <taxon>Embryophyta</taxon>
        <taxon>Tracheophyta</taxon>
        <taxon>Spermatophyta</taxon>
        <taxon>Magnoliopsida</taxon>
        <taxon>eudicotyledons</taxon>
        <taxon>Gunneridae</taxon>
        <taxon>Pentapetalae</taxon>
        <taxon>asterids</taxon>
        <taxon>lamiids</taxon>
        <taxon>Solanales</taxon>
        <taxon>Solanaceae</taxon>
        <taxon>Solanoideae</taxon>
        <taxon>Solaneae</taxon>
        <taxon>Solanum</taxon>
    </lineage>
</organism>
<gene>
    <name evidence="2" type="ORF">RDI58_024231</name>
</gene>
<dbReference type="Pfam" id="PF00646">
    <property type="entry name" value="F-box"/>
    <property type="match status" value="1"/>
</dbReference>
<dbReference type="InterPro" id="IPR036047">
    <property type="entry name" value="F-box-like_dom_sf"/>
</dbReference>
<evidence type="ECO:0000313" key="3">
    <source>
        <dbReference type="Proteomes" id="UP001371456"/>
    </source>
</evidence>
<evidence type="ECO:0000313" key="2">
    <source>
        <dbReference type="EMBL" id="KAK6777514.1"/>
    </source>
</evidence>
<dbReference type="AlphaFoldDB" id="A0AAN8T0N8"/>
<keyword evidence="3" id="KW-1185">Reference proteome</keyword>
<sequence>MEPSKQEKMMNIIDQEQVMDAYSEENILVEILNRLPVRSLLRFKCISKFWGTLIDEESHSGQEGQKFPKIFVLHIVC</sequence>
<accession>A0AAN8T0N8</accession>
<dbReference type="Gene3D" id="1.20.1280.50">
    <property type="match status" value="1"/>
</dbReference>
<comment type="caution">
    <text evidence="2">The sequence shown here is derived from an EMBL/GenBank/DDBJ whole genome shotgun (WGS) entry which is preliminary data.</text>
</comment>
<dbReference type="InterPro" id="IPR001810">
    <property type="entry name" value="F-box_dom"/>
</dbReference>
<protein>
    <recommendedName>
        <fullName evidence="1">F-box domain-containing protein</fullName>
    </recommendedName>
</protein>
<proteinExistence type="predicted"/>
<reference evidence="2 3" key="1">
    <citation type="submission" date="2024-02" db="EMBL/GenBank/DDBJ databases">
        <title>de novo genome assembly of Solanum bulbocastanum strain 11H21.</title>
        <authorList>
            <person name="Hosaka A.J."/>
        </authorList>
    </citation>
    <scope>NUCLEOTIDE SEQUENCE [LARGE SCALE GENOMIC DNA]</scope>
    <source>
        <tissue evidence="2">Young leaves</tissue>
    </source>
</reference>